<dbReference type="PRINTS" id="PR00405">
    <property type="entry name" value="REVINTRACTNG"/>
</dbReference>
<dbReference type="InterPro" id="IPR037278">
    <property type="entry name" value="ARFGAP/RecO"/>
</dbReference>
<evidence type="ECO:0000256" key="3">
    <source>
        <dbReference type="ARBA" id="ARBA00022771"/>
    </source>
</evidence>
<dbReference type="SMART" id="SM00105">
    <property type="entry name" value="ArfGap"/>
    <property type="match status" value="1"/>
</dbReference>
<dbReference type="InterPro" id="IPR044520">
    <property type="entry name" value="ARF_GAP_AGD5/15"/>
</dbReference>
<dbReference type="GO" id="GO:0005096">
    <property type="term" value="F:GTPase activator activity"/>
    <property type="evidence" value="ECO:0007669"/>
    <property type="project" value="UniProtKB-KW"/>
</dbReference>
<evidence type="ECO:0000256" key="2">
    <source>
        <dbReference type="ARBA" id="ARBA00022723"/>
    </source>
</evidence>
<feature type="region of interest" description="Disordered" evidence="6">
    <location>
        <begin position="124"/>
        <end position="190"/>
    </location>
</feature>
<feature type="region of interest" description="Disordered" evidence="6">
    <location>
        <begin position="457"/>
        <end position="485"/>
    </location>
</feature>
<dbReference type="SUPFAM" id="SSF57863">
    <property type="entry name" value="ArfGap/RecO-like zinc finger"/>
    <property type="match status" value="1"/>
</dbReference>
<sequence length="496" mass="53550">MNEKANVSKELNAKHKKILEGLLRLPENKECADCKAKGPRWASVNLGIFICMQCSGIHRSLGVHISKVRSATLDTWLPEQVAFIQSMGNEKANSYWEAELPPHYDRVGIENFIRAKYEDKRWVAKDEKPKSPSSFREEKTPSHLQKPVEKGGHSYAGVSENTFEERKKIQPSNAMPATRISVPAPPKGPDQVIPVVKPQHIQKVEHVAPSPQDDTSKQTTDITQNSPPKVDFATDLFDMLSMDGPNEKGSEAADATADDNWAGFQSAAEASTAEKTDVPKSVESAPQSTTGIEDLFKDSPSVTPSLTPEKPQKDVKNDIMSLFEKKDTISPFSMQQQQLAMLAQQQSLLMAAAAAKSAGGDSNLQKQQSLFMAAAAKSAGGDNKYPASIQQPGSNIPVQSWPAAGYSIPGAMPMGGQEEFQKLMQTMNMAAAHSAGSSVHHPQSSFYGMGQVAPVNGTTTSGASKPQSASPVSSTTSKTGNDYDFSSLTQGMFAKH</sequence>
<gene>
    <name evidence="8" type="ORF">KK1_022576</name>
</gene>
<dbReference type="EMBL" id="CM003606">
    <property type="protein sequence ID" value="KYP68926.1"/>
    <property type="molecule type" value="Genomic_DNA"/>
</dbReference>
<keyword evidence="1" id="KW-0343">GTPase activation</keyword>
<dbReference type="CDD" id="cd08204">
    <property type="entry name" value="ArfGap"/>
    <property type="match status" value="1"/>
</dbReference>
<dbReference type="FunFam" id="1.10.220.150:FF:000009">
    <property type="entry name" value="stromal membrane-associated protein 1 isoform X1"/>
    <property type="match status" value="1"/>
</dbReference>
<reference evidence="8 9" key="1">
    <citation type="journal article" date="2012" name="Nat. Biotechnol.">
        <title>Draft genome sequence of pigeonpea (Cajanus cajan), an orphan legume crop of resource-poor farmers.</title>
        <authorList>
            <person name="Varshney R.K."/>
            <person name="Chen W."/>
            <person name="Li Y."/>
            <person name="Bharti A.K."/>
            <person name="Saxena R.K."/>
            <person name="Schlueter J.A."/>
            <person name="Donoghue M.T."/>
            <person name="Azam S."/>
            <person name="Fan G."/>
            <person name="Whaley A.M."/>
            <person name="Farmer A.D."/>
            <person name="Sheridan J."/>
            <person name="Iwata A."/>
            <person name="Tuteja R."/>
            <person name="Penmetsa R.V."/>
            <person name="Wu W."/>
            <person name="Upadhyaya H.D."/>
            <person name="Yang S.P."/>
            <person name="Shah T."/>
            <person name="Saxena K.B."/>
            <person name="Michael T."/>
            <person name="McCombie W.R."/>
            <person name="Yang B."/>
            <person name="Zhang G."/>
            <person name="Yang H."/>
            <person name="Wang J."/>
            <person name="Spillane C."/>
            <person name="Cook D.R."/>
            <person name="May G.D."/>
            <person name="Xu X."/>
            <person name="Jackson S.A."/>
        </authorList>
    </citation>
    <scope>NUCLEOTIDE SEQUENCE [LARGE SCALE GENOMIC DNA]</scope>
    <source>
        <strain evidence="9">cv. Asha</strain>
    </source>
</reference>
<dbReference type="PROSITE" id="PS50115">
    <property type="entry name" value="ARFGAP"/>
    <property type="match status" value="1"/>
</dbReference>
<evidence type="ECO:0000259" key="7">
    <source>
        <dbReference type="PROSITE" id="PS50115"/>
    </source>
</evidence>
<dbReference type="PANTHER" id="PTHR46419:SF2">
    <property type="entry name" value="ADP-RIBOSYLATION FACTOR GTPASE-ACTIVATING PROTEIN AGD5"/>
    <property type="match status" value="1"/>
</dbReference>
<dbReference type="AlphaFoldDB" id="A0A151TPL3"/>
<dbReference type="OMA" id="RERNWIG"/>
<keyword evidence="3 5" id="KW-0863">Zinc-finger</keyword>
<dbReference type="Proteomes" id="UP000075243">
    <property type="component" value="Chromosome 4"/>
</dbReference>
<proteinExistence type="predicted"/>
<dbReference type="GO" id="GO:0008270">
    <property type="term" value="F:zinc ion binding"/>
    <property type="evidence" value="ECO:0007669"/>
    <property type="project" value="UniProtKB-KW"/>
</dbReference>
<feature type="domain" description="Arf-GAP" evidence="7">
    <location>
        <begin position="16"/>
        <end position="130"/>
    </location>
</feature>
<evidence type="ECO:0000313" key="9">
    <source>
        <dbReference type="Proteomes" id="UP000075243"/>
    </source>
</evidence>
<dbReference type="Gene3D" id="1.10.220.150">
    <property type="entry name" value="Arf GTPase activating protein"/>
    <property type="match status" value="1"/>
</dbReference>
<keyword evidence="9" id="KW-1185">Reference proteome</keyword>
<organism evidence="8 9">
    <name type="scientific">Cajanus cajan</name>
    <name type="common">Pigeon pea</name>
    <name type="synonym">Cajanus indicus</name>
    <dbReference type="NCBI Taxonomy" id="3821"/>
    <lineage>
        <taxon>Eukaryota</taxon>
        <taxon>Viridiplantae</taxon>
        <taxon>Streptophyta</taxon>
        <taxon>Embryophyta</taxon>
        <taxon>Tracheophyta</taxon>
        <taxon>Spermatophyta</taxon>
        <taxon>Magnoliopsida</taxon>
        <taxon>eudicotyledons</taxon>
        <taxon>Gunneridae</taxon>
        <taxon>Pentapetalae</taxon>
        <taxon>rosids</taxon>
        <taxon>fabids</taxon>
        <taxon>Fabales</taxon>
        <taxon>Fabaceae</taxon>
        <taxon>Papilionoideae</taxon>
        <taxon>50 kb inversion clade</taxon>
        <taxon>NPAAA clade</taxon>
        <taxon>indigoferoid/millettioid clade</taxon>
        <taxon>Phaseoleae</taxon>
        <taxon>Cajanus</taxon>
    </lineage>
</organism>
<protein>
    <submittedName>
        <fullName evidence="8">ADP-ribosylation factor GTPase-activating protein AGD5</fullName>
    </submittedName>
</protein>
<keyword evidence="2" id="KW-0479">Metal-binding</keyword>
<name>A0A151TPL3_CAJCA</name>
<dbReference type="InterPro" id="IPR001164">
    <property type="entry name" value="ArfGAP_dom"/>
</dbReference>
<evidence type="ECO:0000256" key="1">
    <source>
        <dbReference type="ARBA" id="ARBA00022468"/>
    </source>
</evidence>
<dbReference type="Pfam" id="PF01412">
    <property type="entry name" value="ArfGap"/>
    <property type="match status" value="1"/>
</dbReference>
<evidence type="ECO:0000256" key="5">
    <source>
        <dbReference type="PROSITE-ProRule" id="PRU00288"/>
    </source>
</evidence>
<dbReference type="InterPro" id="IPR038508">
    <property type="entry name" value="ArfGAP_dom_sf"/>
</dbReference>
<dbReference type="Gramene" id="C.cajan_21924.t">
    <property type="protein sequence ID" value="C.cajan_21924.t"/>
    <property type="gene ID" value="C.cajan_21924"/>
</dbReference>
<evidence type="ECO:0000313" key="8">
    <source>
        <dbReference type="EMBL" id="KYP68926.1"/>
    </source>
</evidence>
<dbReference type="PANTHER" id="PTHR46419">
    <property type="entry name" value="ADP-RIBOSYLATION FACTOR GTPASE-ACTIVATING PROTEIN AGD5"/>
    <property type="match status" value="1"/>
</dbReference>
<feature type="compositionally biased region" description="Polar residues" evidence="6">
    <location>
        <begin position="217"/>
        <end position="227"/>
    </location>
</feature>
<accession>A0A151TPL3</accession>
<keyword evidence="4" id="KW-0862">Zinc</keyword>
<evidence type="ECO:0000256" key="6">
    <source>
        <dbReference type="SAM" id="MobiDB-lite"/>
    </source>
</evidence>
<evidence type="ECO:0000256" key="4">
    <source>
        <dbReference type="ARBA" id="ARBA00022833"/>
    </source>
</evidence>
<feature type="compositionally biased region" description="Basic and acidic residues" evidence="6">
    <location>
        <begin position="124"/>
        <end position="152"/>
    </location>
</feature>
<feature type="region of interest" description="Disordered" evidence="6">
    <location>
        <begin position="206"/>
        <end position="312"/>
    </location>
</feature>